<feature type="transmembrane region" description="Helical" evidence="1">
    <location>
        <begin position="101"/>
        <end position="120"/>
    </location>
</feature>
<feature type="transmembrane region" description="Helical" evidence="1">
    <location>
        <begin position="164"/>
        <end position="186"/>
    </location>
</feature>
<comment type="caution">
    <text evidence="3">The sequence shown here is derived from an EMBL/GenBank/DDBJ whole genome shotgun (WGS) entry which is preliminary data.</text>
</comment>
<evidence type="ECO:0000259" key="2">
    <source>
        <dbReference type="PROSITE" id="PS50887"/>
    </source>
</evidence>
<name>A0ABX2V7U6_9BACL</name>
<dbReference type="RefSeq" id="WP_028106898.1">
    <property type="nucleotide sequence ID" value="NZ_LVVL01000015.1"/>
</dbReference>
<evidence type="ECO:0000313" key="4">
    <source>
        <dbReference type="Proteomes" id="UP000078447"/>
    </source>
</evidence>
<keyword evidence="4" id="KW-1185">Reference proteome</keyword>
<dbReference type="SMART" id="SM00267">
    <property type="entry name" value="GGDEF"/>
    <property type="match status" value="1"/>
</dbReference>
<reference evidence="3 4" key="1">
    <citation type="submission" date="2016-03" db="EMBL/GenBank/DDBJ databases">
        <authorList>
            <person name="Cho S.-Y."/>
            <person name="Lim S."/>
            <person name="Kim H."/>
            <person name="Soh E.H."/>
            <person name="Moon J.S."/>
        </authorList>
    </citation>
    <scope>NUCLEOTIDE SEQUENCE [LARGE SCALE GENOMIC DNA]</scope>
    <source>
        <strain evidence="3 4">KCTC 3810</strain>
    </source>
</reference>
<keyword evidence="1" id="KW-1133">Transmembrane helix</keyword>
<dbReference type="InterPro" id="IPR035965">
    <property type="entry name" value="PAS-like_dom_sf"/>
</dbReference>
<accession>A0ABX2V7U6</accession>
<dbReference type="InterPro" id="IPR052155">
    <property type="entry name" value="Biofilm_reg_signaling"/>
</dbReference>
<evidence type="ECO:0000256" key="1">
    <source>
        <dbReference type="SAM" id="Phobius"/>
    </source>
</evidence>
<dbReference type="Proteomes" id="UP000078447">
    <property type="component" value="Unassembled WGS sequence"/>
</dbReference>
<keyword evidence="1" id="KW-0812">Transmembrane</keyword>
<organism evidence="3 4">
    <name type="scientific">Exiguobacterium undae</name>
    <dbReference type="NCBI Taxonomy" id="169177"/>
    <lineage>
        <taxon>Bacteria</taxon>
        <taxon>Bacillati</taxon>
        <taxon>Bacillota</taxon>
        <taxon>Bacilli</taxon>
        <taxon>Bacillales</taxon>
        <taxon>Bacillales Family XII. Incertae Sedis</taxon>
        <taxon>Exiguobacterium</taxon>
    </lineage>
</organism>
<feature type="transmembrane region" description="Helical" evidence="1">
    <location>
        <begin position="69"/>
        <end position="89"/>
    </location>
</feature>
<protein>
    <submittedName>
        <fullName evidence="3">Diguanylate cyclase</fullName>
    </submittedName>
</protein>
<proteinExistence type="predicted"/>
<dbReference type="Pfam" id="PF00990">
    <property type="entry name" value="GGDEF"/>
    <property type="match status" value="1"/>
</dbReference>
<feature type="transmembrane region" description="Helical" evidence="1">
    <location>
        <begin position="39"/>
        <end position="57"/>
    </location>
</feature>
<dbReference type="Gene3D" id="3.30.70.270">
    <property type="match status" value="1"/>
</dbReference>
<feature type="transmembrane region" description="Helical" evidence="1">
    <location>
        <begin position="7"/>
        <end position="27"/>
    </location>
</feature>
<sequence>MQQSPYFIKWFPPLLLISVTLMLIASTQESISNIIVEQVLQYLSLFLIAFFIIVAYRKEQQLIVPRRNFWLLALGSLTLSVIGSILQTIHLFSFSDNFSGLYSLVLFSLSHYLFLYAIFYRVASKKSFGQHVLAFMDAMILVIFLALVAFHGLNEWVNPAINPFPYSLVVIINTSLGLFVFFYFFFIQETHWVSRTTLFLLFLSIFIRGIYEISSVYFPEFTAQYLIFSPILIRLAQSAAILWHIDHIYEGSDTSSIVQRVWLPFLSLPLFVHYLIEQEGEKRDIFIILFLLIIRQILITRQHTSIVKQLDTRNEQLATRIQHRTEQIRESEQQVIPLFLGHPDPIIRLNQTQQIIYANRSAQQIFKLSAMTIDTPTHELQHLQAALAKGITRYHNEAHQQFELIPIPIKIATVPVGHFLILHDITERMKRTQRIEYHAYHDGLTDIGNRRSLERTFHQKSSSLNYLALIDLDGFKLVNDTHGHEAGDFILIEVAQRLSAELHGEESVYRLGGDEFALLTAAEDELSLRRRCKHFLTLLCQPYVYHDQALSVTASIGIARQEDGADLEQWIKQADLAMYRVKNHDKNGIGVYRSDEKNE</sequence>
<evidence type="ECO:0000313" key="3">
    <source>
        <dbReference type="EMBL" id="OAN12325.1"/>
    </source>
</evidence>
<dbReference type="NCBIfam" id="TIGR00254">
    <property type="entry name" value="GGDEF"/>
    <property type="match status" value="1"/>
</dbReference>
<dbReference type="SUPFAM" id="SSF55785">
    <property type="entry name" value="PYP-like sensor domain (PAS domain)"/>
    <property type="match status" value="1"/>
</dbReference>
<dbReference type="EMBL" id="LVVL01000015">
    <property type="protein sequence ID" value="OAN12325.1"/>
    <property type="molecule type" value="Genomic_DNA"/>
</dbReference>
<feature type="transmembrane region" description="Helical" evidence="1">
    <location>
        <begin position="198"/>
        <end position="219"/>
    </location>
</feature>
<keyword evidence="1" id="KW-0472">Membrane</keyword>
<feature type="domain" description="GGDEF" evidence="2">
    <location>
        <begin position="463"/>
        <end position="594"/>
    </location>
</feature>
<dbReference type="PANTHER" id="PTHR44757:SF2">
    <property type="entry name" value="BIOFILM ARCHITECTURE MAINTENANCE PROTEIN MBAA"/>
    <property type="match status" value="1"/>
</dbReference>
<gene>
    <name evidence="3" type="ORF">A3783_12355</name>
</gene>
<dbReference type="InterPro" id="IPR043128">
    <property type="entry name" value="Rev_trsase/Diguanyl_cyclase"/>
</dbReference>
<dbReference type="PANTHER" id="PTHR44757">
    <property type="entry name" value="DIGUANYLATE CYCLASE DGCP"/>
    <property type="match status" value="1"/>
</dbReference>
<dbReference type="SUPFAM" id="SSF55073">
    <property type="entry name" value="Nucleotide cyclase"/>
    <property type="match status" value="1"/>
</dbReference>
<dbReference type="Gene3D" id="3.30.450.20">
    <property type="entry name" value="PAS domain"/>
    <property type="match status" value="1"/>
</dbReference>
<dbReference type="PROSITE" id="PS50887">
    <property type="entry name" value="GGDEF"/>
    <property type="match status" value="1"/>
</dbReference>
<dbReference type="InterPro" id="IPR029787">
    <property type="entry name" value="Nucleotide_cyclase"/>
</dbReference>
<dbReference type="InterPro" id="IPR000160">
    <property type="entry name" value="GGDEF_dom"/>
</dbReference>
<dbReference type="CDD" id="cd01949">
    <property type="entry name" value="GGDEF"/>
    <property type="match status" value="1"/>
</dbReference>
<feature type="transmembrane region" description="Helical" evidence="1">
    <location>
        <begin position="132"/>
        <end position="152"/>
    </location>
</feature>